<evidence type="ECO:0000313" key="16">
    <source>
        <dbReference type="EMBL" id="KAK9200264.1"/>
    </source>
</evidence>
<dbReference type="InterPro" id="IPR036396">
    <property type="entry name" value="Cyt_P450_sf"/>
</dbReference>
<gene>
    <name evidence="15" type="ORF">WN944_015460</name>
    <name evidence="16" type="ORF">WN944_015461</name>
</gene>
<dbReference type="PRINTS" id="PR00463">
    <property type="entry name" value="EP450I"/>
</dbReference>
<comment type="subcellular location">
    <subcellularLocation>
        <location evidence="2">Membrane</location>
        <topology evidence="2">Single-pass membrane protein</topology>
    </subcellularLocation>
</comment>
<keyword evidence="8 13" id="KW-0560">Oxidoreductase</keyword>
<dbReference type="GO" id="GO:0005506">
    <property type="term" value="F:iron ion binding"/>
    <property type="evidence" value="ECO:0007669"/>
    <property type="project" value="InterPro"/>
</dbReference>
<sequence>MTLQPLIFYASLFILSALVLKAIKHSRRLPPSPWALPIVGHLHLLGPSLHHSFHKLSTRYGPLMSIRIGSVLGVVTSSPDVTKELLKTNDVTFAARNSSAAIECLTYNSSFAFAPNGPYWQFMKKLTTVELLGSRTLLQFLPIRTNELHELIRFLFEKSKSGGSVNITDELLKFTNNIISQMMLSIRCSGKGGQAEECRTLAREVTEIFGEFNISDIIWIFKSFDIQGFRRRFKDIHRRFDSLLENIITNREKLRKEKKESEEKVKDLLDILLDDFLTAGTDTSSMTVEWALAELINHPMVLQKAQQEIDQVVGRNRLVQESDFPRLPYIQAIIKESFRIHPPIPLLNRRALEDCKIGNYIIPKGTLLFVNLWSMGRDPKIWKNPLEFQPERFLSQSNSEIDVRGLHYQLLPFGTGRRGCPGLSLAMQELPTTLASMIQCFDFKVTSPDGVVDMSERPGLSSPRAQDLVCVPVARCSPSIVNSDTEIRRCCIWALPIEHFGPFSEPFAR</sequence>
<dbReference type="PROSITE" id="PS00086">
    <property type="entry name" value="CYTOCHROME_P450"/>
    <property type="match status" value="1"/>
</dbReference>
<keyword evidence="6 12" id="KW-0479">Metal-binding</keyword>
<evidence type="ECO:0000256" key="10">
    <source>
        <dbReference type="ARBA" id="ARBA00023033"/>
    </source>
</evidence>
<dbReference type="Pfam" id="PF00067">
    <property type="entry name" value="p450"/>
    <property type="match status" value="1"/>
</dbReference>
<keyword evidence="11" id="KW-0472">Membrane</keyword>
<evidence type="ECO:0000256" key="14">
    <source>
        <dbReference type="SAM" id="Coils"/>
    </source>
</evidence>
<evidence type="ECO:0000256" key="13">
    <source>
        <dbReference type="RuleBase" id="RU000461"/>
    </source>
</evidence>
<keyword evidence="9 12" id="KW-0408">Iron</keyword>
<dbReference type="EMBL" id="JBCGBO010000005">
    <property type="protein sequence ID" value="KAK9200263.1"/>
    <property type="molecule type" value="Genomic_DNA"/>
</dbReference>
<dbReference type="SUPFAM" id="SSF48264">
    <property type="entry name" value="Cytochrome P450"/>
    <property type="match status" value="1"/>
</dbReference>
<accession>A0AAP0M908</accession>
<dbReference type="InterPro" id="IPR017972">
    <property type="entry name" value="Cyt_P450_CS"/>
</dbReference>
<protein>
    <submittedName>
        <fullName evidence="16">Uncharacterized protein</fullName>
    </submittedName>
</protein>
<proteinExistence type="inferred from homology"/>
<name>A0AAP0M908_9ROSI</name>
<evidence type="ECO:0000256" key="12">
    <source>
        <dbReference type="PIRSR" id="PIRSR602401-1"/>
    </source>
</evidence>
<dbReference type="GO" id="GO:0020037">
    <property type="term" value="F:heme binding"/>
    <property type="evidence" value="ECO:0007669"/>
    <property type="project" value="InterPro"/>
</dbReference>
<evidence type="ECO:0000256" key="8">
    <source>
        <dbReference type="ARBA" id="ARBA00023002"/>
    </source>
</evidence>
<dbReference type="GO" id="GO:0016020">
    <property type="term" value="C:membrane"/>
    <property type="evidence" value="ECO:0007669"/>
    <property type="project" value="UniProtKB-SubCell"/>
</dbReference>
<dbReference type="EMBL" id="JBCGBO010000005">
    <property type="protein sequence ID" value="KAK9200264.1"/>
    <property type="molecule type" value="Genomic_DNA"/>
</dbReference>
<dbReference type="Gene3D" id="1.10.630.10">
    <property type="entry name" value="Cytochrome P450"/>
    <property type="match status" value="1"/>
</dbReference>
<keyword evidence="14" id="KW-0175">Coiled coil</keyword>
<organism evidence="16 17">
    <name type="scientific">Citrus x changshan-huyou</name>
    <dbReference type="NCBI Taxonomy" id="2935761"/>
    <lineage>
        <taxon>Eukaryota</taxon>
        <taxon>Viridiplantae</taxon>
        <taxon>Streptophyta</taxon>
        <taxon>Embryophyta</taxon>
        <taxon>Tracheophyta</taxon>
        <taxon>Spermatophyta</taxon>
        <taxon>Magnoliopsida</taxon>
        <taxon>eudicotyledons</taxon>
        <taxon>Gunneridae</taxon>
        <taxon>Pentapetalae</taxon>
        <taxon>rosids</taxon>
        <taxon>malvids</taxon>
        <taxon>Sapindales</taxon>
        <taxon>Rutaceae</taxon>
        <taxon>Aurantioideae</taxon>
        <taxon>Citrus</taxon>
    </lineage>
</organism>
<dbReference type="GO" id="GO:0016705">
    <property type="term" value="F:oxidoreductase activity, acting on paired donors, with incorporation or reduction of molecular oxygen"/>
    <property type="evidence" value="ECO:0007669"/>
    <property type="project" value="InterPro"/>
</dbReference>
<dbReference type="PANTHER" id="PTHR47944">
    <property type="entry name" value="CYTOCHROME P450 98A9"/>
    <property type="match status" value="1"/>
</dbReference>
<keyword evidence="4 12" id="KW-0349">Heme</keyword>
<comment type="similarity">
    <text evidence="3 13">Belongs to the cytochrome P450 family.</text>
</comment>
<dbReference type="InterPro" id="IPR002401">
    <property type="entry name" value="Cyt_P450_E_grp-I"/>
</dbReference>
<dbReference type="PRINTS" id="PR00385">
    <property type="entry name" value="P450"/>
</dbReference>
<feature type="coiled-coil region" evidence="14">
    <location>
        <begin position="244"/>
        <end position="271"/>
    </location>
</feature>
<evidence type="ECO:0000256" key="7">
    <source>
        <dbReference type="ARBA" id="ARBA00022989"/>
    </source>
</evidence>
<comment type="cofactor">
    <cofactor evidence="1 12">
        <name>heme</name>
        <dbReference type="ChEBI" id="CHEBI:30413"/>
    </cofactor>
</comment>
<evidence type="ECO:0000256" key="1">
    <source>
        <dbReference type="ARBA" id="ARBA00001971"/>
    </source>
</evidence>
<evidence type="ECO:0000256" key="6">
    <source>
        <dbReference type="ARBA" id="ARBA00022723"/>
    </source>
</evidence>
<keyword evidence="17" id="KW-1185">Reference proteome</keyword>
<dbReference type="PANTHER" id="PTHR47944:SF17">
    <property type="entry name" value="3,9-DIHYDROXYPTEROCARPAN 6A-MONOOXYGENASE"/>
    <property type="match status" value="1"/>
</dbReference>
<dbReference type="GO" id="GO:0004497">
    <property type="term" value="F:monooxygenase activity"/>
    <property type="evidence" value="ECO:0007669"/>
    <property type="project" value="UniProtKB-KW"/>
</dbReference>
<evidence type="ECO:0000256" key="3">
    <source>
        <dbReference type="ARBA" id="ARBA00010617"/>
    </source>
</evidence>
<keyword evidence="7" id="KW-1133">Transmembrane helix</keyword>
<keyword evidence="5" id="KW-0812">Transmembrane</keyword>
<dbReference type="Proteomes" id="UP001428341">
    <property type="component" value="Unassembled WGS sequence"/>
</dbReference>
<dbReference type="FunFam" id="1.10.630.10:FF:000126">
    <property type="entry name" value="Predicted protein"/>
    <property type="match status" value="1"/>
</dbReference>
<evidence type="ECO:0000256" key="5">
    <source>
        <dbReference type="ARBA" id="ARBA00022692"/>
    </source>
</evidence>
<evidence type="ECO:0000256" key="11">
    <source>
        <dbReference type="ARBA" id="ARBA00023136"/>
    </source>
</evidence>
<reference evidence="16 17" key="1">
    <citation type="submission" date="2024-05" db="EMBL/GenBank/DDBJ databases">
        <title>Haplotype-resolved chromosome-level genome assembly of Huyou (Citrus changshanensis).</title>
        <authorList>
            <person name="Miao C."/>
            <person name="Chen W."/>
            <person name="Wu Y."/>
            <person name="Wang L."/>
            <person name="Zhao S."/>
            <person name="Grierson D."/>
            <person name="Xu C."/>
            <person name="Chen K."/>
        </authorList>
    </citation>
    <scope>NUCLEOTIDE SEQUENCE [LARGE SCALE GENOMIC DNA]</scope>
    <source>
        <strain evidence="16">01-14</strain>
        <tissue evidence="16">Leaf</tissue>
    </source>
</reference>
<evidence type="ECO:0000313" key="15">
    <source>
        <dbReference type="EMBL" id="KAK9200263.1"/>
    </source>
</evidence>
<evidence type="ECO:0000256" key="4">
    <source>
        <dbReference type="ARBA" id="ARBA00022617"/>
    </source>
</evidence>
<dbReference type="AlphaFoldDB" id="A0AAP0M908"/>
<evidence type="ECO:0000256" key="9">
    <source>
        <dbReference type="ARBA" id="ARBA00023004"/>
    </source>
</evidence>
<evidence type="ECO:0000256" key="2">
    <source>
        <dbReference type="ARBA" id="ARBA00004167"/>
    </source>
</evidence>
<evidence type="ECO:0000313" key="17">
    <source>
        <dbReference type="Proteomes" id="UP001428341"/>
    </source>
</evidence>
<dbReference type="InterPro" id="IPR001128">
    <property type="entry name" value="Cyt_P450"/>
</dbReference>
<keyword evidence="10 13" id="KW-0503">Monooxygenase</keyword>
<comment type="caution">
    <text evidence="16">The sequence shown here is derived from an EMBL/GenBank/DDBJ whole genome shotgun (WGS) entry which is preliminary data.</text>
</comment>
<feature type="binding site" description="axial binding residue" evidence="12">
    <location>
        <position position="420"/>
    </location>
    <ligand>
        <name>heme</name>
        <dbReference type="ChEBI" id="CHEBI:30413"/>
    </ligand>
    <ligandPart>
        <name>Fe</name>
        <dbReference type="ChEBI" id="CHEBI:18248"/>
    </ligandPart>
</feature>